<dbReference type="GO" id="GO:0008483">
    <property type="term" value="F:transaminase activity"/>
    <property type="evidence" value="ECO:0007669"/>
    <property type="project" value="UniProtKB-KW"/>
</dbReference>
<dbReference type="Proteomes" id="UP000034029">
    <property type="component" value="Chromosome"/>
</dbReference>
<keyword evidence="8" id="KW-1185">Reference proteome</keyword>
<evidence type="ECO:0000313" key="8">
    <source>
        <dbReference type="Proteomes" id="UP000034029"/>
    </source>
</evidence>
<dbReference type="Gene3D" id="3.90.1150.10">
    <property type="entry name" value="Aspartate Aminotransferase, domain 1"/>
    <property type="match status" value="1"/>
</dbReference>
<dbReference type="InterPro" id="IPR027619">
    <property type="entry name" value="C-S_lyase_PatB-like"/>
</dbReference>
<proteinExistence type="inferred from homology"/>
<evidence type="ECO:0000256" key="3">
    <source>
        <dbReference type="ARBA" id="ARBA00022898"/>
    </source>
</evidence>
<accession>A0ABM5TAF1</accession>
<dbReference type="SUPFAM" id="SSF53383">
    <property type="entry name" value="PLP-dependent transferases"/>
    <property type="match status" value="1"/>
</dbReference>
<dbReference type="EC" id="4.4.1.13" evidence="2"/>
<keyword evidence="7" id="KW-0808">Transferase</keyword>
<dbReference type="CDD" id="cd00609">
    <property type="entry name" value="AAT_like"/>
    <property type="match status" value="1"/>
</dbReference>
<dbReference type="NCBIfam" id="TIGR04350">
    <property type="entry name" value="C_S_lyase_PatB"/>
    <property type="match status" value="1"/>
</dbReference>
<dbReference type="InterPro" id="IPR004839">
    <property type="entry name" value="Aminotransferase_I/II_large"/>
</dbReference>
<evidence type="ECO:0000256" key="5">
    <source>
        <dbReference type="ARBA" id="ARBA00037974"/>
    </source>
</evidence>
<keyword evidence="3" id="KW-0663">Pyridoxal phosphate</keyword>
<evidence type="ECO:0000259" key="6">
    <source>
        <dbReference type="Pfam" id="PF00155"/>
    </source>
</evidence>
<keyword evidence="7" id="KW-0032">Aminotransferase</keyword>
<comment type="cofactor">
    <cofactor evidence="1">
        <name>pyridoxal 5'-phosphate</name>
        <dbReference type="ChEBI" id="CHEBI:597326"/>
    </cofactor>
</comment>
<dbReference type="InterPro" id="IPR015421">
    <property type="entry name" value="PyrdxlP-dep_Trfase_major"/>
</dbReference>
<reference evidence="8" key="2">
    <citation type="submission" date="2015-04" db="EMBL/GenBank/DDBJ databases">
        <title>Complete genome sequence of Salinicoccus halodurans strain H3B36, isolated from the Qaidam basin of China.</title>
        <authorList>
            <person name="Ma Y."/>
            <person name="Jiang K."/>
            <person name="Xue Y."/>
        </authorList>
    </citation>
    <scope>NUCLEOTIDE SEQUENCE [LARGE SCALE GENOMIC DNA]</scope>
    <source>
        <strain evidence="8">H3B36</strain>
    </source>
</reference>
<comment type="similarity">
    <text evidence="5">Belongs to the class-II pyridoxal-phosphate-dependent aminotransferase family. MalY/PatB cystathionine beta-lyase subfamily.</text>
</comment>
<dbReference type="PANTHER" id="PTHR43525:SF1">
    <property type="entry name" value="PROTEIN MALY"/>
    <property type="match status" value="1"/>
</dbReference>
<evidence type="ECO:0000256" key="2">
    <source>
        <dbReference type="ARBA" id="ARBA00012224"/>
    </source>
</evidence>
<organism evidence="7 8">
    <name type="scientific">Salinicoccus halodurans</name>
    <dbReference type="NCBI Taxonomy" id="407035"/>
    <lineage>
        <taxon>Bacteria</taxon>
        <taxon>Bacillati</taxon>
        <taxon>Bacillota</taxon>
        <taxon>Bacilli</taxon>
        <taxon>Bacillales</taxon>
        <taxon>Staphylococcaceae</taxon>
        <taxon>Salinicoccus</taxon>
    </lineage>
</organism>
<reference evidence="7 8" key="1">
    <citation type="journal article" date="2015" name="Int. J. Syst. Evol. Microbiol.">
        <title>Complete genome sequence of Salinicoccus halodurans H3B36, isolated from the Qaidam Basin in China.</title>
        <authorList>
            <person name="Jiang K."/>
            <person name="Xue Y."/>
            <person name="Ma Y."/>
        </authorList>
    </citation>
    <scope>NUCLEOTIDE SEQUENCE [LARGE SCALE GENOMIC DNA]</scope>
    <source>
        <strain evidence="7 8">H3B36</strain>
    </source>
</reference>
<dbReference type="InterPro" id="IPR015422">
    <property type="entry name" value="PyrdxlP-dep_Trfase_small"/>
</dbReference>
<evidence type="ECO:0000313" key="7">
    <source>
        <dbReference type="EMBL" id="AKG74969.1"/>
    </source>
</evidence>
<dbReference type="Pfam" id="PF00155">
    <property type="entry name" value="Aminotran_1_2"/>
    <property type="match status" value="1"/>
</dbReference>
<protein>
    <recommendedName>
        <fullName evidence="2">cysteine-S-conjugate beta-lyase</fullName>
        <ecNumber evidence="2">4.4.1.13</ecNumber>
    </recommendedName>
</protein>
<dbReference type="InterPro" id="IPR051798">
    <property type="entry name" value="Class-II_PLP-Dep_Aminotrans"/>
</dbReference>
<dbReference type="EMBL" id="CP011366">
    <property type="protein sequence ID" value="AKG74969.1"/>
    <property type="molecule type" value="Genomic_DNA"/>
</dbReference>
<sequence>MITYGRKRWILDIQSFVDKYYVERRNTNSTKWDLLEERFGDPDLLPIWVADMEFKAPEGVIDALTERVQHGAYGYSFIPDSYYETYSSWMEKHFGYKVEKEWCRPATGVVSALYWFMNCYTEEGDAVIITPPVYYPFFNVIKELDRKLVTADMTDNDGRFELDFDLFEQQIEENDVKLFILCSPHNPAGRVWTEDELEQMLSICEKHDVLVIADEIHQDFAYGEHKHVPAPVVAGGKYTDRIVLVNAASKSFNLPGLLHANIVIENDDLRQQFDNYAGQHIQSEKNILGHIATEAAYETGEAWLDGLRSVILSNYDYIKKQFAEHIPEAKVSKLEGTYLPLINLRGFLDPEDTKAFVQEKCKLAVDYGEWFGEDYEGYIRLNLATHPKFVKEAVNRMVEEYKKLK</sequence>
<keyword evidence="4" id="KW-0456">Lyase</keyword>
<gene>
    <name evidence="7" type="ORF">AAT16_12715</name>
</gene>
<feature type="domain" description="Aminotransferase class I/classII large" evidence="6">
    <location>
        <begin position="80"/>
        <end position="395"/>
    </location>
</feature>
<name>A0ABM5TAF1_9STAP</name>
<dbReference type="Gene3D" id="3.40.640.10">
    <property type="entry name" value="Type I PLP-dependent aspartate aminotransferase-like (Major domain)"/>
    <property type="match status" value="1"/>
</dbReference>
<dbReference type="InterPro" id="IPR015424">
    <property type="entry name" value="PyrdxlP-dep_Trfase"/>
</dbReference>
<evidence type="ECO:0000256" key="1">
    <source>
        <dbReference type="ARBA" id="ARBA00001933"/>
    </source>
</evidence>
<evidence type="ECO:0000256" key="4">
    <source>
        <dbReference type="ARBA" id="ARBA00023239"/>
    </source>
</evidence>
<dbReference type="PANTHER" id="PTHR43525">
    <property type="entry name" value="PROTEIN MALY"/>
    <property type="match status" value="1"/>
</dbReference>